<protein>
    <submittedName>
        <fullName evidence="1">Uncharacterized protein</fullName>
    </submittedName>
</protein>
<feature type="non-terminal residue" evidence="1">
    <location>
        <position position="51"/>
    </location>
</feature>
<keyword evidence="2" id="KW-1185">Reference proteome</keyword>
<accession>A0AAD7G3W6</accession>
<gene>
    <name evidence="1" type="ORF">B0H17DRAFT_847585</name>
</gene>
<dbReference type="EMBL" id="JARKIE010000331">
    <property type="protein sequence ID" value="KAJ7653780.1"/>
    <property type="molecule type" value="Genomic_DNA"/>
</dbReference>
<feature type="non-terminal residue" evidence="1">
    <location>
        <position position="1"/>
    </location>
</feature>
<sequence length="51" mass="5860">DSVGPRQEHSQSKLTQKIITHSDDSHFLINMHALHNTHLIRETLPRHLTAP</sequence>
<evidence type="ECO:0000313" key="1">
    <source>
        <dbReference type="EMBL" id="KAJ7653780.1"/>
    </source>
</evidence>
<organism evidence="1 2">
    <name type="scientific">Mycena rosella</name>
    <name type="common">Pink bonnet</name>
    <name type="synonym">Agaricus rosellus</name>
    <dbReference type="NCBI Taxonomy" id="1033263"/>
    <lineage>
        <taxon>Eukaryota</taxon>
        <taxon>Fungi</taxon>
        <taxon>Dikarya</taxon>
        <taxon>Basidiomycota</taxon>
        <taxon>Agaricomycotina</taxon>
        <taxon>Agaricomycetes</taxon>
        <taxon>Agaricomycetidae</taxon>
        <taxon>Agaricales</taxon>
        <taxon>Marasmiineae</taxon>
        <taxon>Mycenaceae</taxon>
        <taxon>Mycena</taxon>
    </lineage>
</organism>
<name>A0AAD7G3W6_MYCRO</name>
<dbReference type="Proteomes" id="UP001221757">
    <property type="component" value="Unassembled WGS sequence"/>
</dbReference>
<proteinExistence type="predicted"/>
<evidence type="ECO:0000313" key="2">
    <source>
        <dbReference type="Proteomes" id="UP001221757"/>
    </source>
</evidence>
<reference evidence="1" key="1">
    <citation type="submission" date="2023-03" db="EMBL/GenBank/DDBJ databases">
        <title>Massive genome expansion in bonnet fungi (Mycena s.s.) driven by repeated elements and novel gene families across ecological guilds.</title>
        <authorList>
            <consortium name="Lawrence Berkeley National Laboratory"/>
            <person name="Harder C.B."/>
            <person name="Miyauchi S."/>
            <person name="Viragh M."/>
            <person name="Kuo A."/>
            <person name="Thoen E."/>
            <person name="Andreopoulos B."/>
            <person name="Lu D."/>
            <person name="Skrede I."/>
            <person name="Drula E."/>
            <person name="Henrissat B."/>
            <person name="Morin E."/>
            <person name="Kohler A."/>
            <person name="Barry K."/>
            <person name="LaButti K."/>
            <person name="Morin E."/>
            <person name="Salamov A."/>
            <person name="Lipzen A."/>
            <person name="Mereny Z."/>
            <person name="Hegedus B."/>
            <person name="Baldrian P."/>
            <person name="Stursova M."/>
            <person name="Weitz H."/>
            <person name="Taylor A."/>
            <person name="Grigoriev I.V."/>
            <person name="Nagy L.G."/>
            <person name="Martin F."/>
            <person name="Kauserud H."/>
        </authorList>
    </citation>
    <scope>NUCLEOTIDE SEQUENCE</scope>
    <source>
        <strain evidence="1">CBHHK067</strain>
    </source>
</reference>
<dbReference type="AlphaFoldDB" id="A0AAD7G3W6"/>
<comment type="caution">
    <text evidence="1">The sequence shown here is derived from an EMBL/GenBank/DDBJ whole genome shotgun (WGS) entry which is preliminary data.</text>
</comment>